<evidence type="ECO:0000256" key="1">
    <source>
        <dbReference type="SAM" id="MobiDB-lite"/>
    </source>
</evidence>
<accession>A0ABP5IQ09</accession>
<dbReference type="Proteomes" id="UP001501161">
    <property type="component" value="Unassembled WGS sequence"/>
</dbReference>
<feature type="compositionally biased region" description="Basic and acidic residues" evidence="1">
    <location>
        <begin position="70"/>
        <end position="79"/>
    </location>
</feature>
<evidence type="ECO:0000313" key="2">
    <source>
        <dbReference type="EMBL" id="GAA2102366.1"/>
    </source>
</evidence>
<keyword evidence="3" id="KW-1185">Reference proteome</keyword>
<reference evidence="3" key="1">
    <citation type="journal article" date="2019" name="Int. J. Syst. Evol. Microbiol.">
        <title>The Global Catalogue of Microorganisms (GCM) 10K type strain sequencing project: providing services to taxonomists for standard genome sequencing and annotation.</title>
        <authorList>
            <consortium name="The Broad Institute Genomics Platform"/>
            <consortium name="The Broad Institute Genome Sequencing Center for Infectious Disease"/>
            <person name="Wu L."/>
            <person name="Ma J."/>
        </authorList>
    </citation>
    <scope>NUCLEOTIDE SEQUENCE [LARGE SCALE GENOMIC DNA]</scope>
    <source>
        <strain evidence="3">JCM 13813</strain>
    </source>
</reference>
<dbReference type="EMBL" id="BAAAMQ010000009">
    <property type="protein sequence ID" value="GAA2102366.1"/>
    <property type="molecule type" value="Genomic_DNA"/>
</dbReference>
<feature type="compositionally biased region" description="Basic and acidic residues" evidence="1">
    <location>
        <begin position="50"/>
        <end position="61"/>
    </location>
</feature>
<comment type="caution">
    <text evidence="2">The sequence shown here is derived from an EMBL/GenBank/DDBJ whole genome shotgun (WGS) entry which is preliminary data.</text>
</comment>
<evidence type="ECO:0008006" key="4">
    <source>
        <dbReference type="Google" id="ProtNLM"/>
    </source>
</evidence>
<sequence>MVGGRHVRQREHAPPRGPRSARLRPEAVTPLRAGRRRRRRRTVESMSSDHSTDPYAEHPEESAFPAAGERVSEEDRQRALDAQPGGNATVGDTVATDDVDSDVHEDGPESDEVVEQVREG</sequence>
<proteinExistence type="predicted"/>
<evidence type="ECO:0000313" key="3">
    <source>
        <dbReference type="Proteomes" id="UP001501161"/>
    </source>
</evidence>
<name>A0ABP5IQ09_9ACTN</name>
<organism evidence="2 3">
    <name type="scientific">Nocardioides furvisabuli</name>
    <dbReference type="NCBI Taxonomy" id="375542"/>
    <lineage>
        <taxon>Bacteria</taxon>
        <taxon>Bacillati</taxon>
        <taxon>Actinomycetota</taxon>
        <taxon>Actinomycetes</taxon>
        <taxon>Propionibacteriales</taxon>
        <taxon>Nocardioidaceae</taxon>
        <taxon>Nocardioides</taxon>
    </lineage>
</organism>
<protein>
    <recommendedName>
        <fullName evidence="4">DUF5709 domain-containing protein</fullName>
    </recommendedName>
</protein>
<gene>
    <name evidence="2" type="ORF">GCM10009726_13250</name>
</gene>
<feature type="region of interest" description="Disordered" evidence="1">
    <location>
        <begin position="1"/>
        <end position="120"/>
    </location>
</feature>